<comment type="caution">
    <text evidence="1">The sequence shown here is derived from an EMBL/GenBank/DDBJ whole genome shotgun (WGS) entry which is preliminary data.</text>
</comment>
<protein>
    <submittedName>
        <fullName evidence="1">Uncharacterized protein</fullName>
    </submittedName>
</protein>
<sequence>MAASTDTAPVSGRSVRQLLTELSELEDRLRVCAPVDRPALQIRERRIVEELRATTVGDH</sequence>
<proteinExistence type="predicted"/>
<keyword evidence="2" id="KW-1185">Reference proteome</keyword>
<gene>
    <name evidence="1" type="ORF">HJG52_12780</name>
</gene>
<dbReference type="EMBL" id="JABEPQ010000002">
    <property type="protein sequence ID" value="NNM46878.1"/>
    <property type="molecule type" value="Genomic_DNA"/>
</dbReference>
<name>A0A849HHJ5_9MICO</name>
<accession>A0A849HHJ5</accession>
<reference evidence="1 2" key="1">
    <citation type="submission" date="2020-04" db="EMBL/GenBank/DDBJ databases">
        <title>Knoellia sp. isolate from air conditioner.</title>
        <authorList>
            <person name="Chea S."/>
            <person name="Kim D.-U."/>
        </authorList>
    </citation>
    <scope>NUCLEOTIDE SEQUENCE [LARGE SCALE GENOMIC DNA]</scope>
    <source>
        <strain evidence="1 2">DB2414S</strain>
    </source>
</reference>
<evidence type="ECO:0000313" key="2">
    <source>
        <dbReference type="Proteomes" id="UP000588586"/>
    </source>
</evidence>
<dbReference type="AlphaFoldDB" id="A0A849HHJ5"/>
<evidence type="ECO:0000313" key="1">
    <source>
        <dbReference type="EMBL" id="NNM46878.1"/>
    </source>
</evidence>
<organism evidence="1 2">
    <name type="scientific">Knoellia koreensis</name>
    <dbReference type="NCBI Taxonomy" id="2730921"/>
    <lineage>
        <taxon>Bacteria</taxon>
        <taxon>Bacillati</taxon>
        <taxon>Actinomycetota</taxon>
        <taxon>Actinomycetes</taxon>
        <taxon>Micrococcales</taxon>
        <taxon>Intrasporangiaceae</taxon>
        <taxon>Knoellia</taxon>
    </lineage>
</organism>
<dbReference type="Proteomes" id="UP000588586">
    <property type="component" value="Unassembled WGS sequence"/>
</dbReference>
<dbReference type="RefSeq" id="WP_171243922.1">
    <property type="nucleotide sequence ID" value="NZ_JABEPQ010000002.1"/>
</dbReference>